<gene>
    <name evidence="2" type="ORF">J3D65DRAFT_605018</name>
</gene>
<dbReference type="EMBL" id="JBBPEH010000009">
    <property type="protein sequence ID" value="KAK7533984.1"/>
    <property type="molecule type" value="Genomic_DNA"/>
</dbReference>
<accession>A0ABR1LFJ5</accession>
<evidence type="ECO:0000313" key="3">
    <source>
        <dbReference type="Proteomes" id="UP001360953"/>
    </source>
</evidence>
<reference evidence="2 3" key="1">
    <citation type="submission" date="2024-04" db="EMBL/GenBank/DDBJ databases">
        <title>Phyllosticta paracitricarpa is synonymous to the EU quarantine fungus P. citricarpa based on phylogenomic analyses.</title>
        <authorList>
            <consortium name="Lawrence Berkeley National Laboratory"/>
            <person name="Van ingen-buijs V.A."/>
            <person name="Van westerhoven A.C."/>
            <person name="Haridas S."/>
            <person name="Skiadas P."/>
            <person name="Martin F."/>
            <person name="Groenewald J.Z."/>
            <person name="Crous P.W."/>
            <person name="Seidl M.F."/>
        </authorList>
    </citation>
    <scope>NUCLEOTIDE SEQUENCE [LARGE SCALE GENOMIC DNA]</scope>
    <source>
        <strain evidence="2 3">CPC 17464</strain>
    </source>
</reference>
<evidence type="ECO:0000256" key="1">
    <source>
        <dbReference type="SAM" id="MobiDB-lite"/>
    </source>
</evidence>
<sequence>MTTISNRVQTNSRPTDGEEKQTRWLQKRPPPVLQVAMPRRLVVVAVPAAAIAPSAGHVVVAAARRIPTANQPLPPTSPTKPLRHSNPSAIQKVLVVALACMLGQLLATLAPHTIRPATTYRFILALIHHSIHPSIHPSIQRRPRWAPLLFSAELKRSAPFLRIKTDGDARLDALRPFARHAARSDNGEVSDETAVAVIHVIEDEENKTRIRVGVLKKESEVVQSANDVLRNCDSGRQLLRATLVLTECSLDAAVAPGGIDSLQSTGRPPLIGQQLYGEPACSSLVLDRPAAWTASPFGPLSMLLPVSTLSVME</sequence>
<name>A0ABR1LFJ5_9PEZI</name>
<evidence type="ECO:0000313" key="2">
    <source>
        <dbReference type="EMBL" id="KAK7533984.1"/>
    </source>
</evidence>
<keyword evidence="3" id="KW-1185">Reference proteome</keyword>
<dbReference type="Proteomes" id="UP001360953">
    <property type="component" value="Unassembled WGS sequence"/>
</dbReference>
<feature type="compositionally biased region" description="Polar residues" evidence="1">
    <location>
        <begin position="1"/>
        <end position="14"/>
    </location>
</feature>
<protein>
    <submittedName>
        <fullName evidence="2">Uncharacterized protein</fullName>
    </submittedName>
</protein>
<proteinExistence type="predicted"/>
<dbReference type="RefSeq" id="XP_066653023.1">
    <property type="nucleotide sequence ID" value="XM_066798319.1"/>
</dbReference>
<organism evidence="2 3">
    <name type="scientific">Phyllosticta citribraziliensis</name>
    <dbReference type="NCBI Taxonomy" id="989973"/>
    <lineage>
        <taxon>Eukaryota</taxon>
        <taxon>Fungi</taxon>
        <taxon>Dikarya</taxon>
        <taxon>Ascomycota</taxon>
        <taxon>Pezizomycotina</taxon>
        <taxon>Dothideomycetes</taxon>
        <taxon>Dothideomycetes incertae sedis</taxon>
        <taxon>Botryosphaeriales</taxon>
        <taxon>Phyllostictaceae</taxon>
        <taxon>Phyllosticta</taxon>
    </lineage>
</organism>
<comment type="caution">
    <text evidence="2">The sequence shown here is derived from an EMBL/GenBank/DDBJ whole genome shotgun (WGS) entry which is preliminary data.</text>
</comment>
<feature type="region of interest" description="Disordered" evidence="1">
    <location>
        <begin position="1"/>
        <end position="25"/>
    </location>
</feature>
<dbReference type="GeneID" id="92031225"/>